<evidence type="ECO:0000313" key="2">
    <source>
        <dbReference type="EMBL" id="MDQ0191073.1"/>
    </source>
</evidence>
<protein>
    <submittedName>
        <fullName evidence="2">Hemerythrin-like domain-containing protein</fullName>
    </submittedName>
</protein>
<name>A0ABT9XMX0_9BACL</name>
<feature type="domain" description="Hemerythrin-like" evidence="1">
    <location>
        <begin position="124"/>
        <end position="247"/>
    </location>
</feature>
<reference evidence="2 3" key="1">
    <citation type="submission" date="2023-07" db="EMBL/GenBank/DDBJ databases">
        <title>Genomic Encyclopedia of Type Strains, Phase IV (KMG-IV): sequencing the most valuable type-strain genomes for metagenomic binning, comparative biology and taxonomic classification.</title>
        <authorList>
            <person name="Goeker M."/>
        </authorList>
    </citation>
    <scope>NUCLEOTIDE SEQUENCE [LARGE SCALE GENOMIC DNA]</scope>
    <source>
        <strain evidence="2 3">DSM 4006</strain>
    </source>
</reference>
<comment type="caution">
    <text evidence="2">The sequence shown here is derived from an EMBL/GenBank/DDBJ whole genome shotgun (WGS) entry which is preliminary data.</text>
</comment>
<dbReference type="Pfam" id="PF01814">
    <property type="entry name" value="Hemerythrin"/>
    <property type="match status" value="1"/>
</dbReference>
<dbReference type="Gene3D" id="1.20.120.520">
    <property type="entry name" value="nmb1532 protein domain like"/>
    <property type="match status" value="1"/>
</dbReference>
<proteinExistence type="predicted"/>
<gene>
    <name evidence="2" type="ORF">J2S03_002941</name>
</gene>
<dbReference type="Proteomes" id="UP001232973">
    <property type="component" value="Unassembled WGS sequence"/>
</dbReference>
<dbReference type="InterPro" id="IPR014710">
    <property type="entry name" value="RmlC-like_jellyroll"/>
</dbReference>
<keyword evidence="3" id="KW-1185">Reference proteome</keyword>
<dbReference type="Gene3D" id="2.60.120.10">
    <property type="entry name" value="Jelly Rolls"/>
    <property type="match status" value="1"/>
</dbReference>
<dbReference type="EMBL" id="JAUSTP010000030">
    <property type="protein sequence ID" value="MDQ0191073.1"/>
    <property type="molecule type" value="Genomic_DNA"/>
</dbReference>
<accession>A0ABT9XMX0</accession>
<evidence type="ECO:0000259" key="1">
    <source>
        <dbReference type="Pfam" id="PF01814"/>
    </source>
</evidence>
<organism evidence="2 3">
    <name type="scientific">Alicyclobacillus cycloheptanicus</name>
    <dbReference type="NCBI Taxonomy" id="1457"/>
    <lineage>
        <taxon>Bacteria</taxon>
        <taxon>Bacillati</taxon>
        <taxon>Bacillota</taxon>
        <taxon>Bacilli</taxon>
        <taxon>Bacillales</taxon>
        <taxon>Alicyclobacillaceae</taxon>
        <taxon>Alicyclobacillus</taxon>
    </lineage>
</organism>
<dbReference type="InterPro" id="IPR012312">
    <property type="entry name" value="Hemerythrin-like"/>
</dbReference>
<evidence type="ECO:0000313" key="3">
    <source>
        <dbReference type="Proteomes" id="UP001232973"/>
    </source>
</evidence>
<sequence>MKRESFHFSQDALRNVHISGDSKILQLCLKKDTCIAKRRIHESASMVVLSGVIRIQSAEREELLHGFDGVILEPAEEHAIAALEDSVVLLILIPRDRMGGLSYNHGEKPALASDDWKEQIVTELRVIADEHERVLAEFGDIQPYDTTRLEEVMKAVSRFVSHCMVAEDKFLFPLLAPYLGGEDVGPISRLHLEHKAIRDQYERCLGLYGKLTSDTGQVQTLFDEVDKLTRLLSDHLDKEDYHLLPMAGRLLSAEEKATFLDRWTSKADMMTSV</sequence>
<dbReference type="RefSeq" id="WP_274455555.1">
    <property type="nucleotide sequence ID" value="NZ_CP067097.1"/>
</dbReference>